<evidence type="ECO:0000259" key="2">
    <source>
        <dbReference type="Pfam" id="PF21761"/>
    </source>
</evidence>
<dbReference type="Pfam" id="PF21761">
    <property type="entry name" value="RedAm-like_C"/>
    <property type="match status" value="1"/>
</dbReference>
<dbReference type="GO" id="GO:0050661">
    <property type="term" value="F:NADP binding"/>
    <property type="evidence" value="ECO:0007669"/>
    <property type="project" value="InterPro"/>
</dbReference>
<dbReference type="SUPFAM" id="SSF51735">
    <property type="entry name" value="NAD(P)-binding Rossmann-fold domains"/>
    <property type="match status" value="1"/>
</dbReference>
<evidence type="ECO:0000313" key="3">
    <source>
        <dbReference type="EMBL" id="OLF14823.1"/>
    </source>
</evidence>
<feature type="domain" description="NADPH-dependent reductive aminase-like C-terminal" evidence="2">
    <location>
        <begin position="164"/>
        <end position="285"/>
    </location>
</feature>
<proteinExistence type="predicted"/>
<dbReference type="EMBL" id="MSIE01000048">
    <property type="protein sequence ID" value="OLF14823.1"/>
    <property type="molecule type" value="Genomic_DNA"/>
</dbReference>
<dbReference type="OrthoDB" id="3555007at2"/>
<dbReference type="InterPro" id="IPR036291">
    <property type="entry name" value="NAD(P)-bd_dom_sf"/>
</dbReference>
<accession>A0A1Q8CKF4</accession>
<dbReference type="PANTHER" id="PTHR43580:SF2">
    <property type="entry name" value="CYTOKINE-LIKE NUCLEAR FACTOR N-PAC"/>
    <property type="match status" value="1"/>
</dbReference>
<dbReference type="InterPro" id="IPR006115">
    <property type="entry name" value="6PGDH_NADP-bd"/>
</dbReference>
<comment type="caution">
    <text evidence="3">The sequence shown here is derived from an EMBL/GenBank/DDBJ whole genome shotgun (WGS) entry which is preliminary data.</text>
</comment>
<reference evidence="3 4" key="1">
    <citation type="submission" date="2016-12" db="EMBL/GenBank/DDBJ databases">
        <title>The draft genome sequence of Actinophytocola sp. 11-183.</title>
        <authorList>
            <person name="Wang W."/>
            <person name="Yuan L."/>
        </authorList>
    </citation>
    <scope>NUCLEOTIDE SEQUENCE [LARGE SCALE GENOMIC DNA]</scope>
    <source>
        <strain evidence="3 4">11-183</strain>
    </source>
</reference>
<dbReference type="Gene3D" id="3.40.50.720">
    <property type="entry name" value="NAD(P)-binding Rossmann-like Domain"/>
    <property type="match status" value="1"/>
</dbReference>
<gene>
    <name evidence="3" type="ORF">BU204_25010</name>
</gene>
<feature type="domain" description="6-phosphogluconate dehydrogenase NADP-binding" evidence="1">
    <location>
        <begin position="9"/>
        <end position="157"/>
    </location>
</feature>
<dbReference type="STRING" id="1912961.BU204_25010"/>
<dbReference type="Gene3D" id="1.10.1040.10">
    <property type="entry name" value="N-(1-d-carboxylethyl)-l-norvaline Dehydrogenase, domain 2"/>
    <property type="match status" value="1"/>
</dbReference>
<dbReference type="PANTHER" id="PTHR43580">
    <property type="entry name" value="OXIDOREDUCTASE GLYR1-RELATED"/>
    <property type="match status" value="1"/>
</dbReference>
<organism evidence="3 4">
    <name type="scientific">Actinophytocola xanthii</name>
    <dbReference type="NCBI Taxonomy" id="1912961"/>
    <lineage>
        <taxon>Bacteria</taxon>
        <taxon>Bacillati</taxon>
        <taxon>Actinomycetota</taxon>
        <taxon>Actinomycetes</taxon>
        <taxon>Pseudonocardiales</taxon>
        <taxon>Pseudonocardiaceae</taxon>
    </lineage>
</organism>
<dbReference type="InterPro" id="IPR048666">
    <property type="entry name" value="RedAm-like_C"/>
</dbReference>
<protein>
    <submittedName>
        <fullName evidence="3">Uncharacterized protein</fullName>
    </submittedName>
</protein>
<dbReference type="Pfam" id="PF03446">
    <property type="entry name" value="NAD_binding_2"/>
    <property type="match status" value="1"/>
</dbReference>
<evidence type="ECO:0000313" key="4">
    <source>
        <dbReference type="Proteomes" id="UP000185596"/>
    </source>
</evidence>
<dbReference type="AlphaFoldDB" id="A0A1Q8CKF4"/>
<dbReference type="InterPro" id="IPR051265">
    <property type="entry name" value="HIBADH-related_NP60_sf"/>
</dbReference>
<name>A0A1Q8CKF4_9PSEU</name>
<sequence>MRNGDSSAVTVLGTGAIGSQAARAFLAVGLEVTVWNRTAARAASLVDEGAVRAGTAAEATASSPLVVACLTDYPAVTATLWETRDVLRGRTFVALVTGSPEEARAAAEQATAAGADYLDGGLQSGPEAIGTDTATIFYSGPAEVFDRHRGTLAALGPARFAGTEPGAAALRDLALFGLWYDAQLGYLRALETVRAAGADVEAFAPMAAAQLGHVVADAENTAREVATRAFPRGPADLGEHESVLTKLVELRSDLRLGTGDLETALRLVRNRIARGGGNEGLTAILD</sequence>
<dbReference type="Proteomes" id="UP000185596">
    <property type="component" value="Unassembled WGS sequence"/>
</dbReference>
<keyword evidence="4" id="KW-1185">Reference proteome</keyword>
<evidence type="ECO:0000259" key="1">
    <source>
        <dbReference type="Pfam" id="PF03446"/>
    </source>
</evidence>
<dbReference type="InterPro" id="IPR013328">
    <property type="entry name" value="6PGD_dom2"/>
</dbReference>